<reference evidence="1 2" key="1">
    <citation type="journal article" date="2019" name="ACS Chem. Biol.">
        <title>Identification and Mobilization of a Cryptic Antibiotic Biosynthesis Gene Locus from a Human-Pathogenic Nocardia Isolate.</title>
        <authorList>
            <person name="Herisse M."/>
            <person name="Ishida K."/>
            <person name="Porter J.L."/>
            <person name="Howden B."/>
            <person name="Hertweck C."/>
            <person name="Stinear T.P."/>
            <person name="Pidot S.J."/>
        </authorList>
    </citation>
    <scope>NUCLEOTIDE SEQUENCE [LARGE SCALE GENOMIC DNA]</scope>
    <source>
        <strain evidence="1 2">AUSMDU00012717</strain>
    </source>
</reference>
<keyword evidence="2" id="KW-1185">Reference proteome</keyword>
<proteinExistence type="predicted"/>
<dbReference type="Proteomes" id="UP000503540">
    <property type="component" value="Chromosome"/>
</dbReference>
<evidence type="ECO:0000313" key="1">
    <source>
        <dbReference type="EMBL" id="QIS10336.1"/>
    </source>
</evidence>
<dbReference type="RefSeq" id="WP_167473329.1">
    <property type="nucleotide sequence ID" value="NZ_CP046172.1"/>
</dbReference>
<accession>A0A6G9YB98</accession>
<dbReference type="KEGG" id="nah:F5544_12225"/>
<organism evidence="1 2">
    <name type="scientific">Nocardia arthritidis</name>
    <dbReference type="NCBI Taxonomy" id="228602"/>
    <lineage>
        <taxon>Bacteria</taxon>
        <taxon>Bacillati</taxon>
        <taxon>Actinomycetota</taxon>
        <taxon>Actinomycetes</taxon>
        <taxon>Mycobacteriales</taxon>
        <taxon>Nocardiaceae</taxon>
        <taxon>Nocardia</taxon>
    </lineage>
</organism>
<sequence>MRLTVKLDYDVAQLIESTANKAGRSKTRIVNDALRQALAPLAEQPATSASCQVEIPPRPADESDHAAITEAMARYFGLPAPPPLLRVVRNED</sequence>
<evidence type="ECO:0008006" key="3">
    <source>
        <dbReference type="Google" id="ProtNLM"/>
    </source>
</evidence>
<dbReference type="EMBL" id="CP046172">
    <property type="protein sequence ID" value="QIS10336.1"/>
    <property type="molecule type" value="Genomic_DNA"/>
</dbReference>
<evidence type="ECO:0000313" key="2">
    <source>
        <dbReference type="Proteomes" id="UP000503540"/>
    </source>
</evidence>
<dbReference type="AlphaFoldDB" id="A0A6G9YB98"/>
<dbReference type="CDD" id="cd21631">
    <property type="entry name" value="RHH_CopG_NikR-like"/>
    <property type="match status" value="1"/>
</dbReference>
<gene>
    <name evidence="1" type="ORF">F5544_12225</name>
</gene>
<name>A0A6G9YB98_9NOCA</name>
<protein>
    <recommendedName>
        <fullName evidence="3">Ribbon-helix-helix protein, CopG family</fullName>
    </recommendedName>
</protein>